<dbReference type="PANTHER" id="PTHR13015">
    <property type="entry name" value="PROTEIN AD-016-RELATED"/>
    <property type="match status" value="1"/>
</dbReference>
<evidence type="ECO:0000256" key="1">
    <source>
        <dbReference type="ARBA" id="ARBA00006290"/>
    </source>
</evidence>
<keyword evidence="3" id="KW-1185">Reference proteome</keyword>
<dbReference type="AlphaFoldDB" id="A0A5J9TS09"/>
<feature type="non-terminal residue" evidence="2">
    <location>
        <position position="1"/>
    </location>
</feature>
<dbReference type="InterPro" id="IPR019309">
    <property type="entry name" value="WASHC3"/>
</dbReference>
<evidence type="ECO:0000313" key="2">
    <source>
        <dbReference type="EMBL" id="TVU13501.1"/>
    </source>
</evidence>
<dbReference type="PANTHER" id="PTHR13015:SF0">
    <property type="entry name" value="WASH COMPLEX SUBUNIT 3"/>
    <property type="match status" value="1"/>
</dbReference>
<proteinExistence type="inferred from homology"/>
<sequence>SHRDILAPPSWLHRVHSLPQAGGSLLRRRHHTAAERAMLHHLRSAAASALGRLPAPPEDGGDNDEESVRAIAVSDQRTIYLVNMFIANTVEFLNSFAALCDDKLALLHRKIVKLDSSLALLEAKLHSIDENNASEHPTREREHQTLTHDKIIDSANLTGESSSYPALQSAVRKLPSVASGGESVEVRGRYPLEDAEAAEKSVAQLRRRKATLRRRSRWLSGRSIWRLAGDGFGAGGSLISQRQPNKRKAPCPGLSPSEVAAEYRAAPLLPPPDLRSSSSIPCFARLLRVCTYELLVVFLHPRLLPASRPASRSAIGEAVDDQFQLRQIARMRYIYVEEEFESEQEDFEEDQDVQYCTSI</sequence>
<accession>A0A5J9TS09</accession>
<organism evidence="2 3">
    <name type="scientific">Eragrostis curvula</name>
    <name type="common">weeping love grass</name>
    <dbReference type="NCBI Taxonomy" id="38414"/>
    <lineage>
        <taxon>Eukaryota</taxon>
        <taxon>Viridiplantae</taxon>
        <taxon>Streptophyta</taxon>
        <taxon>Embryophyta</taxon>
        <taxon>Tracheophyta</taxon>
        <taxon>Spermatophyta</taxon>
        <taxon>Magnoliopsida</taxon>
        <taxon>Liliopsida</taxon>
        <taxon>Poales</taxon>
        <taxon>Poaceae</taxon>
        <taxon>PACMAD clade</taxon>
        <taxon>Chloridoideae</taxon>
        <taxon>Eragrostideae</taxon>
        <taxon>Eragrostidinae</taxon>
        <taxon>Eragrostis</taxon>
    </lineage>
</organism>
<name>A0A5J9TS09_9POAL</name>
<evidence type="ECO:0000313" key="3">
    <source>
        <dbReference type="Proteomes" id="UP000324897"/>
    </source>
</evidence>
<reference evidence="2 3" key="1">
    <citation type="journal article" date="2019" name="Sci. Rep.">
        <title>A high-quality genome of Eragrostis curvula grass provides insights into Poaceae evolution and supports new strategies to enhance forage quality.</title>
        <authorList>
            <person name="Carballo J."/>
            <person name="Santos B.A.C.M."/>
            <person name="Zappacosta D."/>
            <person name="Garbus I."/>
            <person name="Selva J.P."/>
            <person name="Gallo C.A."/>
            <person name="Diaz A."/>
            <person name="Albertini E."/>
            <person name="Caccamo M."/>
            <person name="Echenique V."/>
        </authorList>
    </citation>
    <scope>NUCLEOTIDE SEQUENCE [LARGE SCALE GENOMIC DNA]</scope>
    <source>
        <strain evidence="3">cv. Victoria</strain>
        <tissue evidence="2">Leaf</tissue>
    </source>
</reference>
<dbReference type="Gene3D" id="1.20.5.110">
    <property type="match status" value="1"/>
</dbReference>
<dbReference type="GO" id="GO:0071203">
    <property type="term" value="C:WASH complex"/>
    <property type="evidence" value="ECO:0007669"/>
    <property type="project" value="InterPro"/>
</dbReference>
<dbReference type="Pfam" id="PF10152">
    <property type="entry name" value="CCDC53"/>
    <property type="match status" value="1"/>
</dbReference>
<gene>
    <name evidence="2" type="ORF">EJB05_40560</name>
</gene>
<protein>
    <submittedName>
        <fullName evidence="2">Uncharacterized protein</fullName>
    </submittedName>
</protein>
<dbReference type="OrthoDB" id="268027at2759"/>
<comment type="caution">
    <text evidence="2">The sequence shown here is derived from an EMBL/GenBank/DDBJ whole genome shotgun (WGS) entry which is preliminary data.</text>
</comment>
<dbReference type="GO" id="GO:0030041">
    <property type="term" value="P:actin filament polymerization"/>
    <property type="evidence" value="ECO:0007669"/>
    <property type="project" value="TreeGrafter"/>
</dbReference>
<dbReference type="EMBL" id="RWGY01000034">
    <property type="protein sequence ID" value="TVU13501.1"/>
    <property type="molecule type" value="Genomic_DNA"/>
</dbReference>
<comment type="similarity">
    <text evidence="1">Belongs to the CCDC53 family.</text>
</comment>
<dbReference type="Gramene" id="TVU13501">
    <property type="protein sequence ID" value="TVU13501"/>
    <property type="gene ID" value="EJB05_40560"/>
</dbReference>
<dbReference type="GO" id="GO:0006887">
    <property type="term" value="P:exocytosis"/>
    <property type="evidence" value="ECO:0007669"/>
    <property type="project" value="TreeGrafter"/>
</dbReference>
<dbReference type="Proteomes" id="UP000324897">
    <property type="component" value="Unassembled WGS sequence"/>
</dbReference>